<keyword evidence="2 7" id="KW-0813">Transport</keyword>
<keyword evidence="6 7" id="KW-0472">Membrane</keyword>
<feature type="transmembrane region" description="Helical" evidence="7">
    <location>
        <begin position="9"/>
        <end position="29"/>
    </location>
</feature>
<evidence type="ECO:0000256" key="5">
    <source>
        <dbReference type="ARBA" id="ARBA00022989"/>
    </source>
</evidence>
<keyword evidence="4 7" id="KW-0812">Transmembrane</keyword>
<accession>A0A9D1Y860</accession>
<feature type="domain" description="ABC transmembrane type-1" evidence="8">
    <location>
        <begin position="95"/>
        <end position="296"/>
    </location>
</feature>
<dbReference type="InterPro" id="IPR045621">
    <property type="entry name" value="BPD_transp_1_N"/>
</dbReference>
<dbReference type="AlphaFoldDB" id="A0A9D1Y860"/>
<dbReference type="Proteomes" id="UP000823868">
    <property type="component" value="Unassembled WGS sequence"/>
</dbReference>
<comment type="similarity">
    <text evidence="7">Belongs to the binding-protein-dependent transport system permease family.</text>
</comment>
<proteinExistence type="inferred from homology"/>
<protein>
    <submittedName>
        <fullName evidence="9">ABC transporter permease</fullName>
    </submittedName>
</protein>
<dbReference type="CDD" id="cd06261">
    <property type="entry name" value="TM_PBP2"/>
    <property type="match status" value="1"/>
</dbReference>
<evidence type="ECO:0000256" key="6">
    <source>
        <dbReference type="ARBA" id="ARBA00023136"/>
    </source>
</evidence>
<evidence type="ECO:0000256" key="3">
    <source>
        <dbReference type="ARBA" id="ARBA00022475"/>
    </source>
</evidence>
<comment type="subcellular location">
    <subcellularLocation>
        <location evidence="1 7">Cell membrane</location>
        <topology evidence="1 7">Multi-pass membrane protein</topology>
    </subcellularLocation>
</comment>
<dbReference type="GO" id="GO:0055085">
    <property type="term" value="P:transmembrane transport"/>
    <property type="evidence" value="ECO:0007669"/>
    <property type="project" value="InterPro"/>
</dbReference>
<gene>
    <name evidence="9" type="ORF">H9841_03960</name>
</gene>
<evidence type="ECO:0000256" key="7">
    <source>
        <dbReference type="RuleBase" id="RU363032"/>
    </source>
</evidence>
<evidence type="ECO:0000313" key="10">
    <source>
        <dbReference type="Proteomes" id="UP000823868"/>
    </source>
</evidence>
<dbReference type="EMBL" id="DXDX01000073">
    <property type="protein sequence ID" value="HIY21043.1"/>
    <property type="molecule type" value="Genomic_DNA"/>
</dbReference>
<dbReference type="Gene3D" id="1.10.3720.10">
    <property type="entry name" value="MetI-like"/>
    <property type="match status" value="1"/>
</dbReference>
<dbReference type="PANTHER" id="PTHR43163">
    <property type="entry name" value="DIPEPTIDE TRANSPORT SYSTEM PERMEASE PROTEIN DPPB-RELATED"/>
    <property type="match status" value="1"/>
</dbReference>
<name>A0A9D1Y860_9FIRM</name>
<dbReference type="GO" id="GO:0005886">
    <property type="term" value="C:plasma membrane"/>
    <property type="evidence" value="ECO:0007669"/>
    <property type="project" value="UniProtKB-SubCell"/>
</dbReference>
<dbReference type="Pfam" id="PF00528">
    <property type="entry name" value="BPD_transp_1"/>
    <property type="match status" value="1"/>
</dbReference>
<evidence type="ECO:0000256" key="1">
    <source>
        <dbReference type="ARBA" id="ARBA00004651"/>
    </source>
</evidence>
<sequence>MLRYVLKRLLLMIPVLIGVSFIVFTIMSMTPGDPGTIILGNNATKEAVEEMNRQLGYYDPLLVKYGRYLLGIVQGDFGTSYRSNTPVFTEIFARFPNTLILASCAIVISVIIGVPIGIISAVKQYSVLDYVGTVVAMFLASVPQFWLGLVSLLIFAVNLNLLPSTGNESWENYILPVLTLALPCAAKNLRLTRSTMLETIRADYIRTAKAKGVPPKKVIWKHALQNALMPIITNIGINFGTLLGGTVVVESVFGMQGVGTLTMTSIRMKDIPQVMASVLFLAFTYSIMMLVIDIAYAYIDPRIKARYVR</sequence>
<reference evidence="9" key="1">
    <citation type="journal article" date="2021" name="PeerJ">
        <title>Extensive microbial diversity within the chicken gut microbiome revealed by metagenomics and culture.</title>
        <authorList>
            <person name="Gilroy R."/>
            <person name="Ravi A."/>
            <person name="Getino M."/>
            <person name="Pursley I."/>
            <person name="Horton D.L."/>
            <person name="Alikhan N.F."/>
            <person name="Baker D."/>
            <person name="Gharbi K."/>
            <person name="Hall N."/>
            <person name="Watson M."/>
            <person name="Adriaenssens E.M."/>
            <person name="Foster-Nyarko E."/>
            <person name="Jarju S."/>
            <person name="Secka A."/>
            <person name="Antonio M."/>
            <person name="Oren A."/>
            <person name="Chaudhuri R.R."/>
            <person name="La Ragione R."/>
            <person name="Hildebrand F."/>
            <person name="Pallen M.J."/>
        </authorList>
    </citation>
    <scope>NUCLEOTIDE SEQUENCE</scope>
    <source>
        <strain evidence="9">ChiBcec16_6824</strain>
    </source>
</reference>
<reference evidence="9" key="2">
    <citation type="submission" date="2021-04" db="EMBL/GenBank/DDBJ databases">
        <authorList>
            <person name="Gilroy R."/>
        </authorList>
    </citation>
    <scope>NUCLEOTIDE SEQUENCE</scope>
    <source>
        <strain evidence="9">ChiBcec16_6824</strain>
    </source>
</reference>
<keyword evidence="5 7" id="KW-1133">Transmembrane helix</keyword>
<dbReference type="SUPFAM" id="SSF161098">
    <property type="entry name" value="MetI-like"/>
    <property type="match status" value="1"/>
</dbReference>
<organism evidence="9 10">
    <name type="scientific">Candidatus Flavonifractor merdigallinarum</name>
    <dbReference type="NCBI Taxonomy" id="2838589"/>
    <lineage>
        <taxon>Bacteria</taxon>
        <taxon>Bacillati</taxon>
        <taxon>Bacillota</taxon>
        <taxon>Clostridia</taxon>
        <taxon>Eubacteriales</taxon>
        <taxon>Oscillospiraceae</taxon>
        <taxon>Flavonifractor</taxon>
    </lineage>
</organism>
<comment type="caution">
    <text evidence="9">The sequence shown here is derived from an EMBL/GenBank/DDBJ whole genome shotgun (WGS) entry which is preliminary data.</text>
</comment>
<evidence type="ECO:0000259" key="8">
    <source>
        <dbReference type="PROSITE" id="PS50928"/>
    </source>
</evidence>
<keyword evidence="3" id="KW-1003">Cell membrane</keyword>
<evidence type="ECO:0000256" key="4">
    <source>
        <dbReference type="ARBA" id="ARBA00022692"/>
    </source>
</evidence>
<feature type="transmembrane region" description="Helical" evidence="7">
    <location>
        <begin position="231"/>
        <end position="254"/>
    </location>
</feature>
<dbReference type="InterPro" id="IPR035906">
    <property type="entry name" value="MetI-like_sf"/>
</dbReference>
<dbReference type="InterPro" id="IPR000515">
    <property type="entry name" value="MetI-like"/>
</dbReference>
<dbReference type="PANTHER" id="PTHR43163:SF6">
    <property type="entry name" value="DIPEPTIDE TRANSPORT SYSTEM PERMEASE PROTEIN DPPB-RELATED"/>
    <property type="match status" value="1"/>
</dbReference>
<dbReference type="Pfam" id="PF19300">
    <property type="entry name" value="BPD_transp_1_N"/>
    <property type="match status" value="1"/>
</dbReference>
<feature type="transmembrane region" description="Helical" evidence="7">
    <location>
        <begin position="134"/>
        <end position="161"/>
    </location>
</feature>
<evidence type="ECO:0000256" key="2">
    <source>
        <dbReference type="ARBA" id="ARBA00022448"/>
    </source>
</evidence>
<dbReference type="PROSITE" id="PS50928">
    <property type="entry name" value="ABC_TM1"/>
    <property type="match status" value="1"/>
</dbReference>
<evidence type="ECO:0000313" key="9">
    <source>
        <dbReference type="EMBL" id="HIY21043.1"/>
    </source>
</evidence>
<feature type="transmembrane region" description="Helical" evidence="7">
    <location>
        <begin position="99"/>
        <end position="122"/>
    </location>
</feature>
<feature type="transmembrane region" description="Helical" evidence="7">
    <location>
        <begin position="274"/>
        <end position="299"/>
    </location>
</feature>